<keyword evidence="5" id="KW-0255">Endonuclease</keyword>
<dbReference type="CDD" id="cd17496">
    <property type="entry name" value="RMtype1_S_BliBORF2384P-TRD1-CR1_like"/>
    <property type="match status" value="1"/>
</dbReference>
<dbReference type="InterPro" id="IPR052021">
    <property type="entry name" value="Type-I_RS_S_subunit"/>
</dbReference>
<keyword evidence="2" id="KW-0680">Restriction system</keyword>
<keyword evidence="5" id="KW-0540">Nuclease</keyword>
<feature type="domain" description="Type I restriction modification DNA specificity" evidence="4">
    <location>
        <begin position="220"/>
        <end position="375"/>
    </location>
</feature>
<keyword evidence="3" id="KW-0238">DNA-binding</keyword>
<dbReference type="Gene3D" id="3.90.220.20">
    <property type="entry name" value="DNA methylase specificity domains"/>
    <property type="match status" value="2"/>
</dbReference>
<organism evidence="5 6">
    <name type="scientific">Metaplanococcus flavidus</name>
    <dbReference type="NCBI Taxonomy" id="569883"/>
    <lineage>
        <taxon>Bacteria</taxon>
        <taxon>Bacillati</taxon>
        <taxon>Bacillota</taxon>
        <taxon>Bacilli</taxon>
        <taxon>Bacillales</taxon>
        <taxon>Caryophanaceae</taxon>
        <taxon>Metaplanococcus</taxon>
    </lineage>
</organism>
<evidence type="ECO:0000256" key="1">
    <source>
        <dbReference type="ARBA" id="ARBA00010923"/>
    </source>
</evidence>
<dbReference type="InterPro" id="IPR000055">
    <property type="entry name" value="Restrct_endonuc_typeI_TRD"/>
</dbReference>
<dbReference type="EMBL" id="JBHTKI010000049">
    <property type="protein sequence ID" value="MFD1032932.1"/>
    <property type="molecule type" value="Genomic_DNA"/>
</dbReference>
<comment type="similarity">
    <text evidence="1">Belongs to the type-I restriction system S methylase family.</text>
</comment>
<gene>
    <name evidence="5" type="ORF">ACFQ1X_16000</name>
</gene>
<sequence length="418" mass="47492">MGFNNFETVKLPEIGTLARGKSKHRPRYDPVLYGGKYPFIQTGDIRKAGKRIKDFEQSYSEVGLSQSKLWKKDTLCITIAANIAETSILDFEACFPDSVVGFIPDTSRCSIDYIYYYFQYFKKEIQSRAYGSVQENINLKVLNDIDIILPPLHIQKKITSILSPLDEKIEVNNKVIQNLEELAQTFFKRWFVDFEFPNENGEPYKSSGGEMMESNLEIIPKGWVTGFLTDIATLIMGQSPKGETYNIESIGLPLLNGASDFKEGQINPLKYTNDPKKVSKKKDFIFGVRATVGNVTFVDKEYALGRGVGAARAIKEEYQEYLYFQLVRGINHLESTVTGSVYINLTKNDIEGIKLVLPPLEIIVKFHGIIENILEMKNELYRENELLKKLRDTLLPKLLSGEIELPNETEVAEHVSIP</sequence>
<comment type="caution">
    <text evidence="5">The sequence shown here is derived from an EMBL/GenBank/DDBJ whole genome shotgun (WGS) entry which is preliminary data.</text>
</comment>
<protein>
    <submittedName>
        <fullName evidence="5">Restriction endonuclease subunit S</fullName>
        <ecNumber evidence="5">3.1.21.-</ecNumber>
    </submittedName>
</protein>
<reference evidence="6" key="1">
    <citation type="journal article" date="2019" name="Int. J. Syst. Evol. Microbiol.">
        <title>The Global Catalogue of Microorganisms (GCM) 10K type strain sequencing project: providing services to taxonomists for standard genome sequencing and annotation.</title>
        <authorList>
            <consortium name="The Broad Institute Genomics Platform"/>
            <consortium name="The Broad Institute Genome Sequencing Center for Infectious Disease"/>
            <person name="Wu L."/>
            <person name="Ma J."/>
        </authorList>
    </citation>
    <scope>NUCLEOTIDE SEQUENCE [LARGE SCALE GENOMIC DNA]</scope>
    <source>
        <strain evidence="6">CCUG 56756</strain>
    </source>
</reference>
<feature type="domain" description="Type I restriction modification DNA specificity" evidence="4">
    <location>
        <begin position="5"/>
        <end position="181"/>
    </location>
</feature>
<evidence type="ECO:0000256" key="2">
    <source>
        <dbReference type="ARBA" id="ARBA00022747"/>
    </source>
</evidence>
<evidence type="ECO:0000259" key="4">
    <source>
        <dbReference type="Pfam" id="PF01420"/>
    </source>
</evidence>
<evidence type="ECO:0000313" key="6">
    <source>
        <dbReference type="Proteomes" id="UP001597109"/>
    </source>
</evidence>
<dbReference type="Pfam" id="PF01420">
    <property type="entry name" value="Methylase_S"/>
    <property type="match status" value="2"/>
</dbReference>
<dbReference type="GO" id="GO:0004519">
    <property type="term" value="F:endonuclease activity"/>
    <property type="evidence" value="ECO:0007669"/>
    <property type="project" value="UniProtKB-KW"/>
</dbReference>
<dbReference type="RefSeq" id="WP_144841557.1">
    <property type="nucleotide sequence ID" value="NZ_JBHTKI010000049.1"/>
</dbReference>
<dbReference type="GO" id="GO:0016787">
    <property type="term" value="F:hydrolase activity"/>
    <property type="evidence" value="ECO:0007669"/>
    <property type="project" value="UniProtKB-KW"/>
</dbReference>
<dbReference type="PANTHER" id="PTHR30408">
    <property type="entry name" value="TYPE-1 RESTRICTION ENZYME ECOKI SPECIFICITY PROTEIN"/>
    <property type="match status" value="1"/>
</dbReference>
<name>A0ABW3LEA6_9BACL</name>
<dbReference type="Gene3D" id="1.10.287.1120">
    <property type="entry name" value="Bipartite methylase S protein"/>
    <property type="match status" value="1"/>
</dbReference>
<keyword evidence="6" id="KW-1185">Reference proteome</keyword>
<proteinExistence type="inferred from homology"/>
<keyword evidence="5" id="KW-0378">Hydrolase</keyword>
<dbReference type="InterPro" id="IPR044946">
    <property type="entry name" value="Restrct_endonuc_typeI_TRD_sf"/>
</dbReference>
<dbReference type="EC" id="3.1.21.-" evidence="5"/>
<dbReference type="SUPFAM" id="SSF116734">
    <property type="entry name" value="DNA methylase specificity domain"/>
    <property type="match status" value="2"/>
</dbReference>
<dbReference type="PANTHER" id="PTHR30408:SF13">
    <property type="entry name" value="TYPE I RESTRICTION ENZYME HINDI SPECIFICITY SUBUNIT"/>
    <property type="match status" value="1"/>
</dbReference>
<dbReference type="CDD" id="cd17282">
    <property type="entry name" value="RMtype1_S_Eco16444ORF1681_TRD1-CR1_like"/>
    <property type="match status" value="1"/>
</dbReference>
<accession>A0ABW3LEA6</accession>
<dbReference type="Proteomes" id="UP001597109">
    <property type="component" value="Unassembled WGS sequence"/>
</dbReference>
<evidence type="ECO:0000313" key="5">
    <source>
        <dbReference type="EMBL" id="MFD1032932.1"/>
    </source>
</evidence>
<evidence type="ECO:0000256" key="3">
    <source>
        <dbReference type="ARBA" id="ARBA00023125"/>
    </source>
</evidence>